<evidence type="ECO:0000259" key="4">
    <source>
        <dbReference type="Pfam" id="PF05368"/>
    </source>
</evidence>
<evidence type="ECO:0000313" key="5">
    <source>
        <dbReference type="EMBL" id="CAI9304052.1"/>
    </source>
</evidence>
<dbReference type="AlphaFoldDB" id="A0AA36A5T1"/>
<feature type="domain" description="NmrA-like" evidence="4">
    <location>
        <begin position="3"/>
        <end position="304"/>
    </location>
</feature>
<dbReference type="GO" id="GO:0016491">
    <property type="term" value="F:oxidoreductase activity"/>
    <property type="evidence" value="ECO:0007669"/>
    <property type="project" value="UniProtKB-KW"/>
</dbReference>
<dbReference type="EMBL" id="OX465085">
    <property type="protein sequence ID" value="CAI9304052.1"/>
    <property type="molecule type" value="Genomic_DNA"/>
</dbReference>
<evidence type="ECO:0000256" key="2">
    <source>
        <dbReference type="ARBA" id="ARBA00022857"/>
    </source>
</evidence>
<accession>A0AA36A5T1</accession>
<dbReference type="InterPro" id="IPR045312">
    <property type="entry name" value="PCBER-like"/>
</dbReference>
<keyword evidence="2" id="KW-0521">NADP</keyword>
<dbReference type="InterPro" id="IPR050608">
    <property type="entry name" value="NmrA-type/Isoflavone_red_sf"/>
</dbReference>
<comment type="similarity">
    <text evidence="1">Belongs to the NmrA-type oxidoreductase family. Isoflavone reductase subfamily.</text>
</comment>
<keyword evidence="3" id="KW-0560">Oxidoreductase</keyword>
<dbReference type="InterPro" id="IPR008030">
    <property type="entry name" value="NmrA-like"/>
</dbReference>
<evidence type="ECO:0000256" key="1">
    <source>
        <dbReference type="ARBA" id="ARBA00005725"/>
    </source>
</evidence>
<dbReference type="PANTHER" id="PTHR43349">
    <property type="entry name" value="PINORESINOL REDUCTASE-RELATED"/>
    <property type="match status" value="1"/>
</dbReference>
<organism evidence="5 6">
    <name type="scientific">Lactuca saligna</name>
    <name type="common">Willowleaf lettuce</name>
    <dbReference type="NCBI Taxonomy" id="75948"/>
    <lineage>
        <taxon>Eukaryota</taxon>
        <taxon>Viridiplantae</taxon>
        <taxon>Streptophyta</taxon>
        <taxon>Embryophyta</taxon>
        <taxon>Tracheophyta</taxon>
        <taxon>Spermatophyta</taxon>
        <taxon>Magnoliopsida</taxon>
        <taxon>eudicotyledons</taxon>
        <taxon>Gunneridae</taxon>
        <taxon>Pentapetalae</taxon>
        <taxon>asterids</taxon>
        <taxon>campanulids</taxon>
        <taxon>Asterales</taxon>
        <taxon>Asteraceae</taxon>
        <taxon>Cichorioideae</taxon>
        <taxon>Cichorieae</taxon>
        <taxon>Lactucinae</taxon>
        <taxon>Lactuca</taxon>
    </lineage>
</organism>
<gene>
    <name evidence="5" type="ORF">LSALG_LOCUS42458</name>
</gene>
<dbReference type="PANTHER" id="PTHR43349:SF35">
    <property type="entry name" value="PHENYLCOUMARAN BENZYLIC ETHER REDUCTASE 1"/>
    <property type="match status" value="1"/>
</dbReference>
<sequence length="308" mass="33850">MGEKSKILVIGGTGYIGKFIVEASVKSGHPTFLLIRGSTLLNPSKSSMLDSFKKSGVTFITGDLYDHDSLLSAVKQVDVVISTVGPAQFGDQVNIIAAIKAAGNVKKFYPSEFGNDVDRTHAVGPAKTAFATKAQIHRAIEAEGIPYTYIVNNCFDGYFLPSLAQPEATAPPLDKVVIFGDGDTKAVFNEEHDIATYTIQTIDDPRTLNKIVYIKPSCNVYSLHELVSLWEKKIGKTLERVYLCESQVLKNLEESTAPLKKNLSIWHSVFVKGDQTNFEIEPSVGVEASTLYPDVKYITVDEYLSRFV</sequence>
<name>A0AA36A5T1_LACSI</name>
<reference evidence="5" key="1">
    <citation type="submission" date="2023-04" db="EMBL/GenBank/DDBJ databases">
        <authorList>
            <person name="Vijverberg K."/>
            <person name="Xiong W."/>
            <person name="Schranz E."/>
        </authorList>
    </citation>
    <scope>NUCLEOTIDE SEQUENCE</scope>
</reference>
<evidence type="ECO:0000313" key="6">
    <source>
        <dbReference type="Proteomes" id="UP001177003"/>
    </source>
</evidence>
<protein>
    <recommendedName>
        <fullName evidence="4">NmrA-like domain-containing protein</fullName>
    </recommendedName>
</protein>
<dbReference type="Gene3D" id="3.90.25.10">
    <property type="entry name" value="UDP-galactose 4-epimerase, domain 1"/>
    <property type="match status" value="1"/>
</dbReference>
<dbReference type="InterPro" id="IPR036291">
    <property type="entry name" value="NAD(P)-bd_dom_sf"/>
</dbReference>
<keyword evidence="6" id="KW-1185">Reference proteome</keyword>
<evidence type="ECO:0000256" key="3">
    <source>
        <dbReference type="ARBA" id="ARBA00023002"/>
    </source>
</evidence>
<dbReference type="CDD" id="cd05259">
    <property type="entry name" value="PCBER_SDR_a"/>
    <property type="match status" value="1"/>
</dbReference>
<proteinExistence type="inferred from homology"/>
<dbReference type="Pfam" id="PF05368">
    <property type="entry name" value="NmrA"/>
    <property type="match status" value="1"/>
</dbReference>
<dbReference type="Gene3D" id="3.40.50.720">
    <property type="entry name" value="NAD(P)-binding Rossmann-like Domain"/>
    <property type="match status" value="1"/>
</dbReference>
<dbReference type="Proteomes" id="UP001177003">
    <property type="component" value="Chromosome 9"/>
</dbReference>
<dbReference type="SUPFAM" id="SSF51735">
    <property type="entry name" value="NAD(P)-binding Rossmann-fold domains"/>
    <property type="match status" value="1"/>
</dbReference>